<evidence type="ECO:0000259" key="1">
    <source>
        <dbReference type="Pfam" id="PF00561"/>
    </source>
</evidence>
<evidence type="ECO:0000313" key="2">
    <source>
        <dbReference type="EMBL" id="KAH8696405.1"/>
    </source>
</evidence>
<dbReference type="InterPro" id="IPR029058">
    <property type="entry name" value="AB_hydrolase_fold"/>
</dbReference>
<name>A0AAD4KT66_9EURO</name>
<dbReference type="InterPro" id="IPR000073">
    <property type="entry name" value="AB_hydrolase_1"/>
</dbReference>
<feature type="domain" description="AB hydrolase-1" evidence="1">
    <location>
        <begin position="35"/>
        <end position="311"/>
    </location>
</feature>
<reference evidence="2" key="1">
    <citation type="submission" date="2021-12" db="EMBL/GenBank/DDBJ databases">
        <title>Convergent genome expansion in fungi linked to evolution of root-endophyte symbiosis.</title>
        <authorList>
            <consortium name="DOE Joint Genome Institute"/>
            <person name="Ke Y.-H."/>
            <person name="Bonito G."/>
            <person name="Liao H.-L."/>
            <person name="Looney B."/>
            <person name="Rojas-Flechas A."/>
            <person name="Nash J."/>
            <person name="Hameed K."/>
            <person name="Schadt C."/>
            <person name="Martin F."/>
            <person name="Crous P.W."/>
            <person name="Miettinen O."/>
            <person name="Magnuson J.K."/>
            <person name="Labbe J."/>
            <person name="Jacobson D."/>
            <person name="Doktycz M.J."/>
            <person name="Veneault-Fourrey C."/>
            <person name="Kuo A."/>
            <person name="Mondo S."/>
            <person name="Calhoun S."/>
            <person name="Riley R."/>
            <person name="Ohm R."/>
            <person name="LaButti K."/>
            <person name="Andreopoulos B."/>
            <person name="Pangilinan J."/>
            <person name="Nolan M."/>
            <person name="Tritt A."/>
            <person name="Clum A."/>
            <person name="Lipzen A."/>
            <person name="Daum C."/>
            <person name="Barry K."/>
            <person name="Grigoriev I.V."/>
            <person name="Vilgalys R."/>
        </authorList>
    </citation>
    <scope>NUCLEOTIDE SEQUENCE</scope>
    <source>
        <strain evidence="2">PMI_201</strain>
    </source>
</reference>
<keyword evidence="2" id="KW-0378">Hydrolase</keyword>
<dbReference type="PANTHER" id="PTHR43798:SF33">
    <property type="entry name" value="HYDROLASE, PUTATIVE (AFU_ORTHOLOGUE AFUA_2G14860)-RELATED"/>
    <property type="match status" value="1"/>
</dbReference>
<gene>
    <name evidence="2" type="ORF">BGW36DRAFT_343203</name>
</gene>
<sequence>MAHIAFPQWAKTITTVSTNTYSYVYIAPKTTTYSTLLFLHGFPSSCYDWRHQIKYYSIHGYGILAPDLLGYGGTDKPDSLHHYRAKTMCDSLIEIMDHEHIDRVHAVGHDMGCGLLSRLANYFPHRLLSCTFLTVPYAKPGEKFDLQAVNAMTSQFFGFERFGYIEFFVREGSGKIIDEHIDSFFSLFYPHDAEVWSRNLAPIGAIESWLRADTKAPLPSFITTEEKETHCQILHGYYDKAVNWYRALANNINIEDELNENLDPMLHMPVLVITEQPSAISIPGFAEQMKQFADDVRFKQVKTNGHWVQLEARDEVNSMIQEFIHEVC</sequence>
<dbReference type="GO" id="GO:0016020">
    <property type="term" value="C:membrane"/>
    <property type="evidence" value="ECO:0007669"/>
    <property type="project" value="TreeGrafter"/>
</dbReference>
<dbReference type="InterPro" id="IPR050266">
    <property type="entry name" value="AB_hydrolase_sf"/>
</dbReference>
<organism evidence="2 3">
    <name type="scientific">Talaromyces proteolyticus</name>
    <dbReference type="NCBI Taxonomy" id="1131652"/>
    <lineage>
        <taxon>Eukaryota</taxon>
        <taxon>Fungi</taxon>
        <taxon>Dikarya</taxon>
        <taxon>Ascomycota</taxon>
        <taxon>Pezizomycotina</taxon>
        <taxon>Eurotiomycetes</taxon>
        <taxon>Eurotiomycetidae</taxon>
        <taxon>Eurotiales</taxon>
        <taxon>Trichocomaceae</taxon>
        <taxon>Talaromyces</taxon>
        <taxon>Talaromyces sect. Bacilispori</taxon>
    </lineage>
</organism>
<dbReference type="Gene3D" id="3.40.50.1820">
    <property type="entry name" value="alpha/beta hydrolase"/>
    <property type="match status" value="1"/>
</dbReference>
<comment type="caution">
    <text evidence="2">The sequence shown here is derived from an EMBL/GenBank/DDBJ whole genome shotgun (WGS) entry which is preliminary data.</text>
</comment>
<dbReference type="EMBL" id="JAJTJA010000007">
    <property type="protein sequence ID" value="KAH8696405.1"/>
    <property type="molecule type" value="Genomic_DNA"/>
</dbReference>
<dbReference type="RefSeq" id="XP_046071342.1">
    <property type="nucleotide sequence ID" value="XM_046213144.1"/>
</dbReference>
<dbReference type="GeneID" id="70243431"/>
<dbReference type="InterPro" id="IPR000639">
    <property type="entry name" value="Epox_hydrolase-like"/>
</dbReference>
<proteinExistence type="predicted"/>
<dbReference type="GO" id="GO:0046464">
    <property type="term" value="P:acylglycerol catabolic process"/>
    <property type="evidence" value="ECO:0007669"/>
    <property type="project" value="TreeGrafter"/>
</dbReference>
<evidence type="ECO:0000313" key="3">
    <source>
        <dbReference type="Proteomes" id="UP001201262"/>
    </source>
</evidence>
<dbReference type="Proteomes" id="UP001201262">
    <property type="component" value="Unassembled WGS sequence"/>
</dbReference>
<dbReference type="Pfam" id="PF00561">
    <property type="entry name" value="Abhydrolase_1"/>
    <property type="match status" value="1"/>
</dbReference>
<dbReference type="PRINTS" id="PR00412">
    <property type="entry name" value="EPOXHYDRLASE"/>
</dbReference>
<dbReference type="AlphaFoldDB" id="A0AAD4KT66"/>
<accession>A0AAD4KT66</accession>
<dbReference type="SUPFAM" id="SSF53474">
    <property type="entry name" value="alpha/beta-Hydrolases"/>
    <property type="match status" value="1"/>
</dbReference>
<keyword evidence="3" id="KW-1185">Reference proteome</keyword>
<protein>
    <submittedName>
        <fullName evidence="2">Epoxide hydrolase</fullName>
    </submittedName>
</protein>
<dbReference type="GO" id="GO:0047372">
    <property type="term" value="F:monoacylglycerol lipase activity"/>
    <property type="evidence" value="ECO:0007669"/>
    <property type="project" value="TreeGrafter"/>
</dbReference>
<dbReference type="PANTHER" id="PTHR43798">
    <property type="entry name" value="MONOACYLGLYCEROL LIPASE"/>
    <property type="match status" value="1"/>
</dbReference>